<reference evidence="1" key="1">
    <citation type="submission" date="2021-01" db="EMBL/GenBank/DDBJ databases">
        <authorList>
            <person name="Corre E."/>
            <person name="Pelletier E."/>
            <person name="Niang G."/>
            <person name="Scheremetjew M."/>
            <person name="Finn R."/>
            <person name="Kale V."/>
            <person name="Holt S."/>
            <person name="Cochrane G."/>
            <person name="Meng A."/>
            <person name="Brown T."/>
            <person name="Cohen L."/>
        </authorList>
    </citation>
    <scope>NUCLEOTIDE SEQUENCE</scope>
    <source>
        <strain evidence="1">Ms1</strain>
    </source>
</reference>
<gene>
    <name evidence="1" type="ORF">BSP0115_LOCUS14512</name>
</gene>
<dbReference type="EMBL" id="HBFS01021643">
    <property type="protein sequence ID" value="CAD8921250.1"/>
    <property type="molecule type" value="Transcribed_RNA"/>
</dbReference>
<dbReference type="AlphaFoldDB" id="A0A7S1CJW1"/>
<name>A0A7S1CJW1_9STRA</name>
<accession>A0A7S1CJW1</accession>
<evidence type="ECO:0000313" key="1">
    <source>
        <dbReference type="EMBL" id="CAD8921250.1"/>
    </source>
</evidence>
<proteinExistence type="predicted"/>
<organism evidence="1">
    <name type="scientific">Bicosoecida sp. CB-2014</name>
    <dbReference type="NCBI Taxonomy" id="1486930"/>
    <lineage>
        <taxon>Eukaryota</taxon>
        <taxon>Sar</taxon>
        <taxon>Stramenopiles</taxon>
        <taxon>Bigyra</taxon>
        <taxon>Opalozoa</taxon>
        <taxon>Bicosoecida</taxon>
    </lineage>
</organism>
<protein>
    <submittedName>
        <fullName evidence="1">Uncharacterized protein</fullName>
    </submittedName>
</protein>
<sequence length="218" mass="24220">MALESSDDSMGDSRSPTVLAAIATDVCRSVVHDDIMGTVRPQPRTVARLLQELPTDKETRALSVGCGRAETEAALALASRGKWHWTLVDTQEAGEWNEDNADNWGRTPHTYTTAPPRHQADWKLQCRALGEGHQVLVFLWGVVAPWWEYAAGFKGSHIVIAGDDTCKPWPLKGLDDGDEDHDTQIDSLLSRWTLSASFDGANPEHPGEKYFIYVPRRK</sequence>